<name>A0AA36NA44_9DINO</name>
<dbReference type="EMBL" id="CAUJNA010003345">
    <property type="protein sequence ID" value="CAJ1399712.1"/>
    <property type="molecule type" value="Genomic_DNA"/>
</dbReference>
<accession>A0AA36NA44</accession>
<dbReference type="PANTHER" id="PTHR21549:SF0">
    <property type="entry name" value="COILED-COIL DOMAIN-CONTAINING PROTEIN 112"/>
    <property type="match status" value="1"/>
</dbReference>
<keyword evidence="4" id="KW-1185">Reference proteome</keyword>
<feature type="compositionally biased region" description="Basic residues" evidence="2">
    <location>
        <begin position="116"/>
        <end position="125"/>
    </location>
</feature>
<dbReference type="PANTHER" id="PTHR21549">
    <property type="entry name" value="MUTATED IN BLADDER CANCER 1"/>
    <property type="match status" value="1"/>
</dbReference>
<feature type="region of interest" description="Disordered" evidence="2">
    <location>
        <begin position="230"/>
        <end position="256"/>
    </location>
</feature>
<reference evidence="3" key="1">
    <citation type="submission" date="2023-08" db="EMBL/GenBank/DDBJ databases">
        <authorList>
            <person name="Chen Y."/>
            <person name="Shah S."/>
            <person name="Dougan E. K."/>
            <person name="Thang M."/>
            <person name="Chan C."/>
        </authorList>
    </citation>
    <scope>NUCLEOTIDE SEQUENCE</scope>
</reference>
<evidence type="ECO:0000256" key="1">
    <source>
        <dbReference type="ARBA" id="ARBA00023054"/>
    </source>
</evidence>
<proteinExistence type="predicted"/>
<evidence type="ECO:0000256" key="2">
    <source>
        <dbReference type="SAM" id="MobiDB-lite"/>
    </source>
</evidence>
<dbReference type="AlphaFoldDB" id="A0AA36NA44"/>
<organism evidence="3 4">
    <name type="scientific">Effrenium voratum</name>
    <dbReference type="NCBI Taxonomy" id="2562239"/>
    <lineage>
        <taxon>Eukaryota</taxon>
        <taxon>Sar</taxon>
        <taxon>Alveolata</taxon>
        <taxon>Dinophyceae</taxon>
        <taxon>Suessiales</taxon>
        <taxon>Symbiodiniaceae</taxon>
        <taxon>Effrenium</taxon>
    </lineage>
</organism>
<protein>
    <submittedName>
        <fullName evidence="3">Uncharacterized protein</fullName>
    </submittedName>
</protein>
<sequence>MLQAWSAESDLKRELQQLQRSNQDLQLEGQEPEEIWCGLKHLRKRVLVLGANLHLAGAEDLRRMVSAVEHSLKVQGEQMQQQLQELAAEECGLEQSLQASLARFEAWAEPATSSGRTRRKVSVKRPKSEASEESLRQRVQEVTKKLVPGTGGWCQADHDAFLRLLGRFRNRASAEFLQQAQELLPHLSHEHLVAHAKWLLEQDALRAEQQEMLQQWRALKPAKADAAAADAGALAREAEQEQLEQQAAQEAQRQQRAEKKRQVEAWRQQRAQEAALVAEKEAALTAEREKAEERRRKERERQKQEMDAWRQQKSQLKQSCAALQAPQTPPAVRLSDEERARLRARSESLAARRRAEREQRAHMARSASEVFQPPPREAYAHVPGRLESHTEQYVQRKKNLEAEEKFRGCRGVVPGNFAHQGLVRTLRAAPGWRAAAS</sequence>
<dbReference type="InterPro" id="IPR039902">
    <property type="entry name" value="CCDC148/CCDC112"/>
</dbReference>
<evidence type="ECO:0000313" key="3">
    <source>
        <dbReference type="EMBL" id="CAJ1399712.1"/>
    </source>
</evidence>
<feature type="compositionally biased region" description="Low complexity" evidence="2">
    <location>
        <begin position="243"/>
        <end position="252"/>
    </location>
</feature>
<feature type="region of interest" description="Disordered" evidence="2">
    <location>
        <begin position="280"/>
        <end position="308"/>
    </location>
</feature>
<dbReference type="Proteomes" id="UP001178507">
    <property type="component" value="Unassembled WGS sequence"/>
</dbReference>
<evidence type="ECO:0000313" key="4">
    <source>
        <dbReference type="Proteomes" id="UP001178507"/>
    </source>
</evidence>
<feature type="region of interest" description="Disordered" evidence="2">
    <location>
        <begin position="115"/>
        <end position="134"/>
    </location>
</feature>
<comment type="caution">
    <text evidence="3">The sequence shown here is derived from an EMBL/GenBank/DDBJ whole genome shotgun (WGS) entry which is preliminary data.</text>
</comment>
<gene>
    <name evidence="3" type="ORF">EVOR1521_LOCUS23202</name>
</gene>
<keyword evidence="1" id="KW-0175">Coiled coil</keyword>